<dbReference type="PANTHER" id="PTHR38009:SF1">
    <property type="entry name" value="CONSERVED HYPOTHETICAL PHAGE TAIL PROTEIN"/>
    <property type="match status" value="1"/>
</dbReference>
<dbReference type="InterPro" id="IPR010667">
    <property type="entry name" value="Phage_T4_Gp19"/>
</dbReference>
<dbReference type="AlphaFoldDB" id="A0A7Y9PLH4"/>
<gene>
    <name evidence="1" type="ORF">HDF17_003611</name>
</gene>
<dbReference type="GO" id="GO:0005198">
    <property type="term" value="F:structural molecule activity"/>
    <property type="evidence" value="ECO:0007669"/>
    <property type="project" value="InterPro"/>
</dbReference>
<dbReference type="EMBL" id="JACCCW010000002">
    <property type="protein sequence ID" value="NYF81291.1"/>
    <property type="molecule type" value="Genomic_DNA"/>
</dbReference>
<dbReference type="InterPro" id="IPR011747">
    <property type="entry name" value="CHP02241"/>
</dbReference>
<name>A0A7Y9PLH4_9BACT</name>
<evidence type="ECO:0000313" key="2">
    <source>
        <dbReference type="Proteomes" id="UP000589520"/>
    </source>
</evidence>
<dbReference type="Pfam" id="PF06841">
    <property type="entry name" value="Phage_T4_gp19"/>
    <property type="match status" value="1"/>
</dbReference>
<dbReference type="NCBIfam" id="TIGR02241">
    <property type="entry name" value="conserved hypothetical phage tail region protein"/>
    <property type="match status" value="1"/>
</dbReference>
<keyword evidence="2" id="KW-1185">Reference proteome</keyword>
<dbReference type="RefSeq" id="WP_179493123.1">
    <property type="nucleotide sequence ID" value="NZ_JACCCW010000002.1"/>
</dbReference>
<accession>A0A7Y9PLH4</accession>
<proteinExistence type="predicted"/>
<sequence>MAVTGPFENRNFRVKWDGRFVAGVSKISGLRWSADVVTMRDGATNVEGTGPGRTKYEPLTLERGVTFDLAFEEWAQQVMGNAPVAGTILKDLVIDLYDPAGSLVVSYKVMQCWPSSYEAMSVLDADGNVMVVERLMLEYATFERDTSVGVPGS</sequence>
<dbReference type="PANTHER" id="PTHR38009">
    <property type="entry name" value="CONSERVED HYPOTHETICAL PHAGE TAIL PROTEIN"/>
    <property type="match status" value="1"/>
</dbReference>
<organism evidence="1 2">
    <name type="scientific">Granulicella arctica</name>
    <dbReference type="NCBI Taxonomy" id="940613"/>
    <lineage>
        <taxon>Bacteria</taxon>
        <taxon>Pseudomonadati</taxon>
        <taxon>Acidobacteriota</taxon>
        <taxon>Terriglobia</taxon>
        <taxon>Terriglobales</taxon>
        <taxon>Acidobacteriaceae</taxon>
        <taxon>Granulicella</taxon>
    </lineage>
</organism>
<reference evidence="1 2" key="1">
    <citation type="submission" date="2020-07" db="EMBL/GenBank/DDBJ databases">
        <title>Genomic Encyclopedia of Type Strains, Phase IV (KMG-V): Genome sequencing to study the core and pangenomes of soil and plant-associated prokaryotes.</title>
        <authorList>
            <person name="Whitman W."/>
        </authorList>
    </citation>
    <scope>NUCLEOTIDE SEQUENCE [LARGE SCALE GENOMIC DNA]</scope>
    <source>
        <strain evidence="1 2">X4EP2</strain>
    </source>
</reference>
<dbReference type="Proteomes" id="UP000589520">
    <property type="component" value="Unassembled WGS sequence"/>
</dbReference>
<evidence type="ECO:0000313" key="1">
    <source>
        <dbReference type="EMBL" id="NYF81291.1"/>
    </source>
</evidence>
<protein>
    <submittedName>
        <fullName evidence="1">Phage tail-like protein</fullName>
    </submittedName>
</protein>
<comment type="caution">
    <text evidence="1">The sequence shown here is derived from an EMBL/GenBank/DDBJ whole genome shotgun (WGS) entry which is preliminary data.</text>
</comment>